<sequence>MAVRRSGGHANLPESAAWYWAQTTLSTSGLYDPELSQCSSAHPCRFPIMYSTSPSGADSGPLTIGQLTAWSQSIADLSNGALQPYVLGPECGAYEVGPSPCTFAPGQSPYTTIGAGSTAAFADPNAVVGRLYAPNESWAYSDSLAPQLARPQFDSPTCGYGSGSWADLIHWAGSPFIATECQGVAYRSMATWISTASLLAPGPYRTLVYNEIEHVANLLALYVYTYQGSDPQTYASWVNAASLNMNPMLGGEGIEPWYSLRAVGPAPPTEYPVAFHEDGLPADVNWSASVNGSTIRSATFSIVFDVPNGTYDFSIQGVGGYTVTPATGTVQINGTSRTFFVFYVLTPGTYLVQFDESGLPTGTIWSVALNTSPEVRNSSTSISFSLTNGSYSYTFGSVSGF</sequence>
<proteinExistence type="predicted"/>
<name>T1BLC2_9ZZZZ</name>
<dbReference type="AlphaFoldDB" id="T1BLC2"/>
<reference evidence="1" key="2">
    <citation type="journal article" date="2014" name="ISME J.">
        <title>Microbial stratification in low pH oxic and suboxic macroscopic growths along an acid mine drainage.</title>
        <authorList>
            <person name="Mendez-Garcia C."/>
            <person name="Mesa V."/>
            <person name="Sprenger R.R."/>
            <person name="Richter M."/>
            <person name="Diez M.S."/>
            <person name="Solano J."/>
            <person name="Bargiela R."/>
            <person name="Golyshina O.V."/>
            <person name="Manteca A."/>
            <person name="Ramos J.L."/>
            <person name="Gallego J.R."/>
            <person name="Llorente I."/>
            <person name="Martins Dos Santos V.A."/>
            <person name="Jensen O.N."/>
            <person name="Pelaez A.I."/>
            <person name="Sanchez J."/>
            <person name="Ferrer M."/>
        </authorList>
    </citation>
    <scope>NUCLEOTIDE SEQUENCE</scope>
</reference>
<feature type="non-terminal residue" evidence="1">
    <location>
        <position position="401"/>
    </location>
</feature>
<gene>
    <name evidence="1" type="ORF">B1B_03042</name>
</gene>
<dbReference type="EMBL" id="AUZY01001841">
    <property type="protein sequence ID" value="EQD73776.1"/>
    <property type="molecule type" value="Genomic_DNA"/>
</dbReference>
<reference evidence="1" key="1">
    <citation type="submission" date="2013-08" db="EMBL/GenBank/DDBJ databases">
        <authorList>
            <person name="Mendez C."/>
            <person name="Richter M."/>
            <person name="Ferrer M."/>
            <person name="Sanchez J."/>
        </authorList>
    </citation>
    <scope>NUCLEOTIDE SEQUENCE</scope>
</reference>
<accession>T1BLC2</accession>
<evidence type="ECO:0000313" key="1">
    <source>
        <dbReference type="EMBL" id="EQD73776.1"/>
    </source>
</evidence>
<comment type="caution">
    <text evidence="1">The sequence shown here is derived from an EMBL/GenBank/DDBJ whole genome shotgun (WGS) entry which is preliminary data.</text>
</comment>
<organism evidence="1">
    <name type="scientific">mine drainage metagenome</name>
    <dbReference type="NCBI Taxonomy" id="410659"/>
    <lineage>
        <taxon>unclassified sequences</taxon>
        <taxon>metagenomes</taxon>
        <taxon>ecological metagenomes</taxon>
    </lineage>
</organism>
<protein>
    <submittedName>
        <fullName evidence="1">Uncharacterized protein</fullName>
    </submittedName>
</protein>